<reference evidence="1 2" key="1">
    <citation type="journal article" date="2022" name="Hortic Res">
        <title>A haplotype resolved chromosomal level avocado genome allows analysis of novel avocado genes.</title>
        <authorList>
            <person name="Nath O."/>
            <person name="Fletcher S.J."/>
            <person name="Hayward A."/>
            <person name="Shaw L.M."/>
            <person name="Masouleh A.K."/>
            <person name="Furtado A."/>
            <person name="Henry R.J."/>
            <person name="Mitter N."/>
        </authorList>
    </citation>
    <scope>NUCLEOTIDE SEQUENCE [LARGE SCALE GENOMIC DNA]</scope>
    <source>
        <strain evidence="2">cv. Hass</strain>
    </source>
</reference>
<dbReference type="EMBL" id="CM056814">
    <property type="protein sequence ID" value="KAJ8627041.1"/>
    <property type="molecule type" value="Genomic_DNA"/>
</dbReference>
<keyword evidence="2" id="KW-1185">Reference proteome</keyword>
<protein>
    <submittedName>
        <fullName evidence="1">Uncharacterized protein</fullName>
    </submittedName>
</protein>
<sequence>MLSAAPFSSPTLSSTTTPICRPHAVLPVVSAKIPISRGNHDHVHQDQHMGGLAFSALSTLKSSSSSSKSYTPRKHNNNNNKSSSSIEEKGPSSSPLSGSDVLLALQRAAADKASTKMGKKGKRMGSKRGVEQRPSPTAIADYSDVRPLNIRSDWGDRLDEMERLLQELQMEDEAHRH</sequence>
<evidence type="ECO:0000313" key="1">
    <source>
        <dbReference type="EMBL" id="KAJ8627041.1"/>
    </source>
</evidence>
<dbReference type="Proteomes" id="UP001234297">
    <property type="component" value="Chromosome 6"/>
</dbReference>
<name>A0ACC2L0J4_PERAE</name>
<comment type="caution">
    <text evidence="1">The sequence shown here is derived from an EMBL/GenBank/DDBJ whole genome shotgun (WGS) entry which is preliminary data.</text>
</comment>
<gene>
    <name evidence="1" type="ORF">MRB53_020348</name>
</gene>
<proteinExistence type="predicted"/>
<evidence type="ECO:0000313" key="2">
    <source>
        <dbReference type="Proteomes" id="UP001234297"/>
    </source>
</evidence>
<accession>A0ACC2L0J4</accession>
<organism evidence="1 2">
    <name type="scientific">Persea americana</name>
    <name type="common">Avocado</name>
    <dbReference type="NCBI Taxonomy" id="3435"/>
    <lineage>
        <taxon>Eukaryota</taxon>
        <taxon>Viridiplantae</taxon>
        <taxon>Streptophyta</taxon>
        <taxon>Embryophyta</taxon>
        <taxon>Tracheophyta</taxon>
        <taxon>Spermatophyta</taxon>
        <taxon>Magnoliopsida</taxon>
        <taxon>Magnoliidae</taxon>
        <taxon>Laurales</taxon>
        <taxon>Lauraceae</taxon>
        <taxon>Persea</taxon>
    </lineage>
</organism>